<dbReference type="EMBL" id="KZ308114">
    <property type="protein sequence ID" value="KAG8221827.1"/>
    <property type="molecule type" value="Genomic_DNA"/>
</dbReference>
<dbReference type="Pfam" id="PF01436">
    <property type="entry name" value="NHL"/>
    <property type="match status" value="3"/>
</dbReference>
<dbReference type="GO" id="GO:0005576">
    <property type="term" value="C:extracellular region"/>
    <property type="evidence" value="ECO:0007669"/>
    <property type="project" value="TreeGrafter"/>
</dbReference>
<dbReference type="OrthoDB" id="10018185at2759"/>
<evidence type="ECO:0000313" key="16">
    <source>
        <dbReference type="Proteomes" id="UP000792457"/>
    </source>
</evidence>
<dbReference type="PRINTS" id="PR00790">
    <property type="entry name" value="PAMONOXGNASE"/>
</dbReference>
<evidence type="ECO:0000256" key="7">
    <source>
        <dbReference type="ARBA" id="ARBA00023239"/>
    </source>
</evidence>
<dbReference type="EC" id="4.3.2.5" evidence="1"/>
<dbReference type="GO" id="GO:0046872">
    <property type="term" value="F:metal ion binding"/>
    <property type="evidence" value="ECO:0007669"/>
    <property type="project" value="UniProtKB-KW"/>
</dbReference>
<organism evidence="15 16">
    <name type="scientific">Ladona fulva</name>
    <name type="common">Scarce chaser dragonfly</name>
    <name type="synonym">Libellula fulva</name>
    <dbReference type="NCBI Taxonomy" id="123851"/>
    <lineage>
        <taxon>Eukaryota</taxon>
        <taxon>Metazoa</taxon>
        <taxon>Ecdysozoa</taxon>
        <taxon>Arthropoda</taxon>
        <taxon>Hexapoda</taxon>
        <taxon>Insecta</taxon>
        <taxon>Pterygota</taxon>
        <taxon>Palaeoptera</taxon>
        <taxon>Odonata</taxon>
        <taxon>Epiprocta</taxon>
        <taxon>Anisoptera</taxon>
        <taxon>Libelluloidea</taxon>
        <taxon>Libellulidae</taxon>
        <taxon>Ladona</taxon>
    </lineage>
</organism>
<feature type="signal peptide" evidence="14">
    <location>
        <begin position="1"/>
        <end position="18"/>
    </location>
</feature>
<evidence type="ECO:0000256" key="11">
    <source>
        <dbReference type="PROSITE-ProRule" id="PRU00504"/>
    </source>
</evidence>
<protein>
    <recommendedName>
        <fullName evidence="1">peptidylamidoglycolate lyase</fullName>
        <ecNumber evidence="1">4.3.2.5</ecNumber>
    </recommendedName>
</protein>
<keyword evidence="6" id="KW-0325">Glycoprotein</keyword>
<feature type="region of interest" description="Disordered" evidence="12">
    <location>
        <begin position="571"/>
        <end position="606"/>
    </location>
</feature>
<evidence type="ECO:0000256" key="12">
    <source>
        <dbReference type="SAM" id="MobiDB-lite"/>
    </source>
</evidence>
<keyword evidence="2 9" id="KW-0479">Metal-binding</keyword>
<feature type="binding site" evidence="9">
    <location>
        <position position="205"/>
    </location>
    <ligand>
        <name>Ca(2+)</name>
        <dbReference type="ChEBI" id="CHEBI:29108"/>
        <note>structural</note>
    </ligand>
</feature>
<reference evidence="15" key="1">
    <citation type="submission" date="2013-04" db="EMBL/GenBank/DDBJ databases">
        <authorList>
            <person name="Qu J."/>
            <person name="Murali S.C."/>
            <person name="Bandaranaike D."/>
            <person name="Bellair M."/>
            <person name="Blankenburg K."/>
            <person name="Chao H."/>
            <person name="Dinh H."/>
            <person name="Doddapaneni H."/>
            <person name="Downs B."/>
            <person name="Dugan-Rocha S."/>
            <person name="Elkadiri S."/>
            <person name="Gnanaolivu R.D."/>
            <person name="Hernandez B."/>
            <person name="Javaid M."/>
            <person name="Jayaseelan J.C."/>
            <person name="Lee S."/>
            <person name="Li M."/>
            <person name="Ming W."/>
            <person name="Munidasa M."/>
            <person name="Muniz J."/>
            <person name="Nguyen L."/>
            <person name="Ongeri F."/>
            <person name="Osuji N."/>
            <person name="Pu L.-L."/>
            <person name="Puazo M."/>
            <person name="Qu C."/>
            <person name="Quiroz J."/>
            <person name="Raj R."/>
            <person name="Weissenberger G."/>
            <person name="Xin Y."/>
            <person name="Zou X."/>
            <person name="Han Y."/>
            <person name="Richards S."/>
            <person name="Worley K."/>
            <person name="Muzny D."/>
            <person name="Gibbs R."/>
        </authorList>
    </citation>
    <scope>NUCLEOTIDE SEQUENCE</scope>
    <source>
        <strain evidence="15">Sampled in the wild</strain>
    </source>
</reference>
<sequence>MFMYILLIAAAIVLDVESNNNQYQDDNYRQNPSNEDYFYEWKLGLPSKDYSAPLTVDDAYGDYTSGKDGKNYRKDVDYSANIPMEASALTEKKVTWPKTRENHVIRKGEAIHPFVNNTFKTVKNWPDPNKKLGQLSAVSIDVFGNVVVFHRGDRVWNGHTFGSSIIYQERARGPIKDKTIVGFNAVTGEVVYEWGNDIFYLPHGLTVDKENNVWVTDVALHQVMKFSPGGDKKKPALMLGDPFIPGTGIKQFCKPTSVAVSSTGDFFVADGYCNSRILKYDKNAQYLIQWGRRTMFGPSIPSPVPNAFSIPHALALAKDESLLCVADRENGRIQCFLSHNGSYAFQLHYPEFGTRVFSVAYAPVEDGVLYALNGPEIPPSTSTLVRAYKIDMNTKNLIEQIGPNGVDFSNPHDIAVSPDGKQIYVVELEPYKVWKFTQEEKESSVSKVKQPDLPLKVEINSNSNEKPVNVQSLASENIMYSKNLSSAEHKETFERLKQEKYLSEKTEIILVVVSAVILCVIIVTVVAVVKLSDNGLGCCPRRWMSYSNPSSDGGFKLGQLLDPHSGFEKVCTEESDEDEDDEEEEVESLGMNLNHAGHTISHAQQA</sequence>
<keyword evidence="13" id="KW-1133">Transmembrane helix</keyword>
<evidence type="ECO:0000256" key="9">
    <source>
        <dbReference type="PIRSR" id="PIRSR600720-2"/>
    </source>
</evidence>
<keyword evidence="5 10" id="KW-1015">Disulfide bond</keyword>
<feature type="disulfide bond" evidence="10">
    <location>
        <begin position="324"/>
        <end position="335"/>
    </location>
</feature>
<evidence type="ECO:0000256" key="4">
    <source>
        <dbReference type="ARBA" id="ARBA00022737"/>
    </source>
</evidence>
<feature type="binding site" evidence="9">
    <location>
        <position position="203"/>
    </location>
    <ligand>
        <name>Zn(2+)</name>
        <dbReference type="ChEBI" id="CHEBI:29105"/>
        <note>catalytic</note>
    </ligand>
</feature>
<dbReference type="Gene3D" id="2.120.10.30">
    <property type="entry name" value="TolB, C-terminal domain"/>
    <property type="match status" value="1"/>
</dbReference>
<accession>A0A8K0NU81</accession>
<feature type="compositionally biased region" description="Acidic residues" evidence="12">
    <location>
        <begin position="573"/>
        <end position="587"/>
    </location>
</feature>
<feature type="binding site" evidence="9">
    <location>
        <position position="138"/>
    </location>
    <ligand>
        <name>Ca(2+)</name>
        <dbReference type="ChEBI" id="CHEBI:29108"/>
        <note>structural</note>
    </ligand>
</feature>
<feature type="repeat" description="NHL" evidence="11">
    <location>
        <begin position="246"/>
        <end position="283"/>
    </location>
</feature>
<dbReference type="SUPFAM" id="SSF101898">
    <property type="entry name" value="NHL repeat"/>
    <property type="match status" value="1"/>
</dbReference>
<proteinExistence type="predicted"/>
<feature type="binding site" evidence="9">
    <location>
        <position position="312"/>
    </location>
    <ligand>
        <name>Zn(2+)</name>
        <dbReference type="ChEBI" id="CHEBI:29105"/>
        <note>catalytic</note>
    </ligand>
</feature>
<comment type="cofactor">
    <cofactor evidence="9">
        <name>Zn(2+)</name>
        <dbReference type="ChEBI" id="CHEBI:29105"/>
    </cofactor>
    <text evidence="9">Binds one Zn(2+) ion per subunit.</text>
</comment>
<keyword evidence="13" id="KW-0812">Transmembrane</keyword>
<evidence type="ECO:0000256" key="13">
    <source>
        <dbReference type="SAM" id="Phobius"/>
    </source>
</evidence>
<feature type="binding site" evidence="8">
    <location>
        <position position="328"/>
    </location>
    <ligand>
        <name>a protein</name>
        <dbReference type="ChEBI" id="CHEBI:16541"/>
    </ligand>
    <ligandPart>
        <name>C-terminal Xaa-(2S)-2-hydroxyglycine residue</name>
        <dbReference type="ChEBI" id="CHEBI:142768"/>
    </ligandPart>
</feature>
<feature type="chain" id="PRO_5035432882" description="peptidylamidoglycolate lyase" evidence="14">
    <location>
        <begin position="19"/>
        <end position="606"/>
    </location>
</feature>
<dbReference type="PROSITE" id="PS51125">
    <property type="entry name" value="NHL"/>
    <property type="match status" value="3"/>
</dbReference>
<evidence type="ECO:0000256" key="6">
    <source>
        <dbReference type="ARBA" id="ARBA00023180"/>
    </source>
</evidence>
<dbReference type="PANTHER" id="PTHR10680:SF14">
    <property type="entry name" value="PEPTIDYL-GLYCINE ALPHA-AMIDATING MONOOXYGENASE"/>
    <property type="match status" value="1"/>
</dbReference>
<dbReference type="Proteomes" id="UP000792457">
    <property type="component" value="Unassembled WGS sequence"/>
</dbReference>
<feature type="repeat" description="NHL" evidence="11">
    <location>
        <begin position="400"/>
        <end position="439"/>
    </location>
</feature>
<reference evidence="15" key="2">
    <citation type="submission" date="2017-10" db="EMBL/GenBank/DDBJ databases">
        <title>Ladona fulva Genome sequencing and assembly.</title>
        <authorList>
            <person name="Murali S."/>
            <person name="Richards S."/>
            <person name="Bandaranaike D."/>
            <person name="Bellair M."/>
            <person name="Blankenburg K."/>
            <person name="Chao H."/>
            <person name="Dinh H."/>
            <person name="Doddapaneni H."/>
            <person name="Dugan-Rocha S."/>
            <person name="Elkadiri S."/>
            <person name="Gnanaolivu R."/>
            <person name="Hernandez B."/>
            <person name="Skinner E."/>
            <person name="Javaid M."/>
            <person name="Lee S."/>
            <person name="Li M."/>
            <person name="Ming W."/>
            <person name="Munidasa M."/>
            <person name="Muniz J."/>
            <person name="Nguyen L."/>
            <person name="Hughes D."/>
            <person name="Osuji N."/>
            <person name="Pu L.-L."/>
            <person name="Puazo M."/>
            <person name="Qu C."/>
            <person name="Quiroz J."/>
            <person name="Raj R."/>
            <person name="Weissenberger G."/>
            <person name="Xin Y."/>
            <person name="Zou X."/>
            <person name="Han Y."/>
            <person name="Worley K."/>
            <person name="Muzny D."/>
            <person name="Gibbs R."/>
        </authorList>
    </citation>
    <scope>NUCLEOTIDE SEQUENCE</scope>
    <source>
        <strain evidence="15">Sampled in the wild</strain>
    </source>
</reference>
<dbReference type="CDD" id="cd14958">
    <property type="entry name" value="NHL_PAL_like"/>
    <property type="match status" value="1"/>
</dbReference>
<keyword evidence="9" id="KW-0862">Zinc</keyword>
<name>A0A8K0NU81_LADFU</name>
<dbReference type="InterPro" id="IPR001258">
    <property type="entry name" value="NHL_repeat"/>
</dbReference>
<evidence type="ECO:0000256" key="10">
    <source>
        <dbReference type="PIRSR" id="PIRSR600720-3"/>
    </source>
</evidence>
<gene>
    <name evidence="15" type="ORF">J437_LFUL003461</name>
</gene>
<dbReference type="GO" id="GO:0004598">
    <property type="term" value="F:peptidylamidoglycolate lyase activity"/>
    <property type="evidence" value="ECO:0007669"/>
    <property type="project" value="UniProtKB-EC"/>
</dbReference>
<evidence type="ECO:0000256" key="8">
    <source>
        <dbReference type="PIRSR" id="PIRSR600720-1"/>
    </source>
</evidence>
<comment type="caution">
    <text evidence="15">The sequence shown here is derived from an EMBL/GenBank/DDBJ whole genome shotgun (WGS) entry which is preliminary data.</text>
</comment>
<feature type="binding site" evidence="8">
    <location>
        <position position="151"/>
    </location>
    <ligand>
        <name>a protein</name>
        <dbReference type="ChEBI" id="CHEBI:16541"/>
    </ligand>
    <ligandPart>
        <name>C-terminal Xaa-(2S)-2-hydroxyglycine residue</name>
        <dbReference type="ChEBI" id="CHEBI:142768"/>
    </ligandPart>
</feature>
<feature type="binding site" evidence="9">
    <location>
        <position position="412"/>
    </location>
    <ligand>
        <name>Zn(2+)</name>
        <dbReference type="ChEBI" id="CHEBI:29105"/>
        <note>catalytic</note>
    </ligand>
</feature>
<feature type="disulfide bond" evidence="10">
    <location>
        <begin position="253"/>
        <end position="273"/>
    </location>
</feature>
<dbReference type="AlphaFoldDB" id="A0A8K0NU81"/>
<dbReference type="InterPro" id="IPR000720">
    <property type="entry name" value="PHM/PAL"/>
</dbReference>
<dbReference type="GO" id="GO:0016020">
    <property type="term" value="C:membrane"/>
    <property type="evidence" value="ECO:0007669"/>
    <property type="project" value="InterPro"/>
</dbReference>
<evidence type="ECO:0000313" key="15">
    <source>
        <dbReference type="EMBL" id="KAG8221827.1"/>
    </source>
</evidence>
<keyword evidence="3 14" id="KW-0732">Signal</keyword>
<feature type="binding site" evidence="8">
    <location>
        <position position="272"/>
    </location>
    <ligand>
        <name>a protein</name>
        <dbReference type="ChEBI" id="CHEBI:16541"/>
    </ligand>
    <ligandPart>
        <name>C-terminal Xaa-(2S)-2-hydroxyglycine residue</name>
        <dbReference type="ChEBI" id="CHEBI:142768"/>
    </ligandPart>
</feature>
<evidence type="ECO:0000256" key="2">
    <source>
        <dbReference type="ARBA" id="ARBA00022723"/>
    </source>
</evidence>
<feature type="repeat" description="NHL" evidence="11">
    <location>
        <begin position="188"/>
        <end position="229"/>
    </location>
</feature>
<feature type="binding site" evidence="9">
    <location>
        <position position="413"/>
    </location>
    <ligand>
        <name>Ca(2+)</name>
        <dbReference type="ChEBI" id="CHEBI:29108"/>
        <note>structural</note>
    </ligand>
</feature>
<dbReference type="PANTHER" id="PTHR10680">
    <property type="entry name" value="PEPTIDYL-GLYCINE ALPHA-AMIDATING MONOOXYGENASE"/>
    <property type="match status" value="1"/>
</dbReference>
<evidence type="ECO:0000256" key="1">
    <source>
        <dbReference type="ARBA" id="ARBA00012343"/>
    </source>
</evidence>
<feature type="transmembrane region" description="Helical" evidence="13">
    <location>
        <begin position="508"/>
        <end position="532"/>
    </location>
</feature>
<keyword evidence="13" id="KW-0472">Membrane</keyword>
<evidence type="ECO:0000256" key="14">
    <source>
        <dbReference type="SAM" id="SignalP"/>
    </source>
</evidence>
<keyword evidence="9" id="KW-0106">Calcium</keyword>
<evidence type="ECO:0000256" key="3">
    <source>
        <dbReference type="ARBA" id="ARBA00022729"/>
    </source>
</evidence>
<dbReference type="GO" id="GO:0006518">
    <property type="term" value="P:peptide metabolic process"/>
    <property type="evidence" value="ECO:0007669"/>
    <property type="project" value="InterPro"/>
</dbReference>
<keyword evidence="16" id="KW-1185">Reference proteome</keyword>
<keyword evidence="4" id="KW-0677">Repeat</keyword>
<keyword evidence="7" id="KW-0456">Lyase</keyword>
<evidence type="ECO:0000256" key="5">
    <source>
        <dbReference type="ARBA" id="ARBA00023157"/>
    </source>
</evidence>
<dbReference type="InterPro" id="IPR011042">
    <property type="entry name" value="6-blade_b-propeller_TolB-like"/>
</dbReference>